<dbReference type="GO" id="GO:0005737">
    <property type="term" value="C:cytoplasm"/>
    <property type="evidence" value="ECO:0007669"/>
    <property type="project" value="UniProtKB-SubCell"/>
</dbReference>
<sequence>MAPIRRLGVIANLTRPRAREGLEAFSRAAAGAGMAVFAEPATAEALPGAETLRLEAFPEAGVQAVASLGGDGSLLAAAHALAEAGVDLPLIGLNVGRLGYLTAVNEEGFAGTLAHLAAGRFEEEPRTALEARVHRADGSVAALPNALNDVVLSRAEGGHAFALELDLDGHPVARWLCDGLILATPTGSTAYSLSVGGPVMAPDARALVISVIAPHALSARPLVVPDTARVTVRVSEEGGAPATAYADGQAAVPMGPGDALRAGAAARPVRLLTPWHRNPYAPLSRKLGWGVPFVR</sequence>
<comment type="caution">
    <text evidence="6">Lacks conserved residue(s) required for the propagation of feature annotation.</text>
</comment>
<comment type="subcellular location">
    <subcellularLocation>
        <location evidence="6">Cytoplasm</location>
    </subcellularLocation>
</comment>
<evidence type="ECO:0000256" key="6">
    <source>
        <dbReference type="HAMAP-Rule" id="MF_00361"/>
    </source>
</evidence>
<dbReference type="Gene3D" id="2.60.200.30">
    <property type="entry name" value="Probable inorganic polyphosphate/atp-NAD kinase, domain 2"/>
    <property type="match status" value="1"/>
</dbReference>
<dbReference type="Gene3D" id="3.40.50.10330">
    <property type="entry name" value="Probable inorganic polyphosphate/atp-NAD kinase, domain 1"/>
    <property type="match status" value="1"/>
</dbReference>
<keyword evidence="6" id="KW-0067">ATP-binding</keyword>
<protein>
    <recommendedName>
        <fullName evidence="6">NAD kinase</fullName>
        <ecNumber evidence="6">2.7.1.23</ecNumber>
    </recommendedName>
    <alternativeName>
        <fullName evidence="6">ATP-dependent NAD kinase</fullName>
    </alternativeName>
</protein>
<evidence type="ECO:0000256" key="4">
    <source>
        <dbReference type="ARBA" id="ARBA00023027"/>
    </source>
</evidence>
<organism evidence="7 8">
    <name type="scientific">Candidatus Spyradenecus faecavium</name>
    <dbReference type="NCBI Taxonomy" id="2840947"/>
    <lineage>
        <taxon>Bacteria</taxon>
        <taxon>Pseudomonadati</taxon>
        <taxon>Lentisphaerota</taxon>
        <taxon>Lentisphaeria</taxon>
        <taxon>Lentisphaerales</taxon>
        <taxon>Lentisphaeraceae</taxon>
        <taxon>Lentisphaeraceae incertae sedis</taxon>
        <taxon>Candidatus Spyradenecus</taxon>
    </lineage>
</organism>
<dbReference type="InterPro" id="IPR002504">
    <property type="entry name" value="NADK"/>
</dbReference>
<proteinExistence type="inferred from homology"/>
<evidence type="ECO:0000256" key="3">
    <source>
        <dbReference type="ARBA" id="ARBA00022857"/>
    </source>
</evidence>
<dbReference type="GO" id="GO:0003951">
    <property type="term" value="F:NAD+ kinase activity"/>
    <property type="evidence" value="ECO:0007669"/>
    <property type="project" value="UniProtKB-UniRule"/>
</dbReference>
<dbReference type="InterPro" id="IPR017437">
    <property type="entry name" value="ATP-NAD_kinase_PpnK-typ_C"/>
</dbReference>
<evidence type="ECO:0000256" key="5">
    <source>
        <dbReference type="ARBA" id="ARBA00047925"/>
    </source>
</evidence>
<comment type="similarity">
    <text evidence="6">Belongs to the NAD kinase family.</text>
</comment>
<dbReference type="AlphaFoldDB" id="A0A9D1NNI7"/>
<dbReference type="Pfam" id="PF20143">
    <property type="entry name" value="NAD_kinase_C"/>
    <property type="match status" value="1"/>
</dbReference>
<keyword evidence="3 6" id="KW-0521">NADP</keyword>
<comment type="function">
    <text evidence="6">Involved in the regulation of the intracellular balance of NAD and NADP, and is a key enzyme in the biosynthesis of NADP. Catalyzes specifically the phosphorylation on 2'-hydroxyl of the adenosine moiety of NAD to yield NADP.</text>
</comment>
<dbReference type="Proteomes" id="UP000886845">
    <property type="component" value="Unassembled WGS sequence"/>
</dbReference>
<keyword evidence="1 6" id="KW-0808">Transferase</keyword>
<dbReference type="HAMAP" id="MF_00361">
    <property type="entry name" value="NAD_kinase"/>
    <property type="match status" value="1"/>
</dbReference>
<evidence type="ECO:0000313" key="7">
    <source>
        <dbReference type="EMBL" id="HIV09351.1"/>
    </source>
</evidence>
<feature type="binding site" evidence="6">
    <location>
        <begin position="189"/>
        <end position="194"/>
    </location>
    <ligand>
        <name>NAD(+)</name>
        <dbReference type="ChEBI" id="CHEBI:57540"/>
    </ligand>
</feature>
<dbReference type="Pfam" id="PF01513">
    <property type="entry name" value="NAD_kinase"/>
    <property type="match status" value="1"/>
</dbReference>
<dbReference type="InterPro" id="IPR016064">
    <property type="entry name" value="NAD/diacylglycerol_kinase_sf"/>
</dbReference>
<comment type="catalytic activity">
    <reaction evidence="5 6">
        <text>NAD(+) + ATP = ADP + NADP(+) + H(+)</text>
        <dbReference type="Rhea" id="RHEA:18629"/>
        <dbReference type="ChEBI" id="CHEBI:15378"/>
        <dbReference type="ChEBI" id="CHEBI:30616"/>
        <dbReference type="ChEBI" id="CHEBI:57540"/>
        <dbReference type="ChEBI" id="CHEBI:58349"/>
        <dbReference type="ChEBI" id="CHEBI:456216"/>
        <dbReference type="EC" id="2.7.1.23"/>
    </reaction>
</comment>
<feature type="binding site" evidence="6">
    <location>
        <position position="249"/>
    </location>
    <ligand>
        <name>NAD(+)</name>
        <dbReference type="ChEBI" id="CHEBI:57540"/>
    </ligand>
</feature>
<feature type="binding site" evidence="6">
    <location>
        <position position="178"/>
    </location>
    <ligand>
        <name>NAD(+)</name>
        <dbReference type="ChEBI" id="CHEBI:57540"/>
    </ligand>
</feature>
<accession>A0A9D1NNI7</accession>
<comment type="caution">
    <text evidence="7">The sequence shown here is derived from an EMBL/GenBank/DDBJ whole genome shotgun (WGS) entry which is preliminary data.</text>
</comment>
<dbReference type="SUPFAM" id="SSF111331">
    <property type="entry name" value="NAD kinase/diacylglycerol kinase-like"/>
    <property type="match status" value="1"/>
</dbReference>
<reference evidence="7" key="1">
    <citation type="submission" date="2020-10" db="EMBL/GenBank/DDBJ databases">
        <authorList>
            <person name="Gilroy R."/>
        </authorList>
    </citation>
    <scope>NUCLEOTIDE SEQUENCE</scope>
    <source>
        <strain evidence="7">35461</strain>
    </source>
</reference>
<gene>
    <name evidence="6" type="primary">nadK</name>
    <name evidence="7" type="ORF">IAC79_04480</name>
</gene>
<feature type="binding site" evidence="6">
    <location>
        <position position="213"/>
    </location>
    <ligand>
        <name>NAD(+)</name>
        <dbReference type="ChEBI" id="CHEBI:57540"/>
    </ligand>
</feature>
<name>A0A9D1NNI7_9BACT</name>
<dbReference type="GO" id="GO:0006741">
    <property type="term" value="P:NADP+ biosynthetic process"/>
    <property type="evidence" value="ECO:0007669"/>
    <property type="project" value="UniProtKB-UniRule"/>
</dbReference>
<feature type="active site" description="Proton acceptor" evidence="6">
    <location>
        <position position="71"/>
    </location>
</feature>
<keyword evidence="4 6" id="KW-0520">NAD</keyword>
<evidence type="ECO:0000313" key="8">
    <source>
        <dbReference type="Proteomes" id="UP000886845"/>
    </source>
</evidence>
<evidence type="ECO:0000256" key="1">
    <source>
        <dbReference type="ARBA" id="ARBA00022679"/>
    </source>
</evidence>
<dbReference type="PANTHER" id="PTHR20275:SF0">
    <property type="entry name" value="NAD KINASE"/>
    <property type="match status" value="1"/>
</dbReference>
<dbReference type="GO" id="GO:0051287">
    <property type="term" value="F:NAD binding"/>
    <property type="evidence" value="ECO:0007669"/>
    <property type="project" value="UniProtKB-ARBA"/>
</dbReference>
<comment type="cofactor">
    <cofactor evidence="6">
        <name>a divalent metal cation</name>
        <dbReference type="ChEBI" id="CHEBI:60240"/>
    </cofactor>
</comment>
<dbReference type="InterPro" id="IPR017438">
    <property type="entry name" value="ATP-NAD_kinase_N"/>
</dbReference>
<dbReference type="GO" id="GO:0019674">
    <property type="term" value="P:NAD+ metabolic process"/>
    <property type="evidence" value="ECO:0007669"/>
    <property type="project" value="InterPro"/>
</dbReference>
<keyword evidence="6" id="KW-0963">Cytoplasm</keyword>
<feature type="binding site" evidence="6">
    <location>
        <begin position="148"/>
        <end position="149"/>
    </location>
    <ligand>
        <name>NAD(+)</name>
        <dbReference type="ChEBI" id="CHEBI:57540"/>
    </ligand>
</feature>
<dbReference type="EMBL" id="DVOR01000141">
    <property type="protein sequence ID" value="HIV09351.1"/>
    <property type="molecule type" value="Genomic_DNA"/>
</dbReference>
<dbReference type="EC" id="2.7.1.23" evidence="6"/>
<dbReference type="GO" id="GO:0005524">
    <property type="term" value="F:ATP binding"/>
    <property type="evidence" value="ECO:0007669"/>
    <property type="project" value="UniProtKB-KW"/>
</dbReference>
<keyword evidence="6" id="KW-0547">Nucleotide-binding</keyword>
<dbReference type="GO" id="GO:0046872">
    <property type="term" value="F:metal ion binding"/>
    <property type="evidence" value="ECO:0007669"/>
    <property type="project" value="UniProtKB-UniRule"/>
</dbReference>
<feature type="binding site" evidence="6">
    <location>
        <position position="159"/>
    </location>
    <ligand>
        <name>NAD(+)</name>
        <dbReference type="ChEBI" id="CHEBI:57540"/>
    </ligand>
</feature>
<keyword evidence="2 6" id="KW-0418">Kinase</keyword>
<evidence type="ECO:0000256" key="2">
    <source>
        <dbReference type="ARBA" id="ARBA00022777"/>
    </source>
</evidence>
<feature type="binding site" evidence="6">
    <location>
        <begin position="71"/>
        <end position="72"/>
    </location>
    <ligand>
        <name>NAD(+)</name>
        <dbReference type="ChEBI" id="CHEBI:57540"/>
    </ligand>
</feature>
<reference evidence="7" key="2">
    <citation type="journal article" date="2021" name="PeerJ">
        <title>Extensive microbial diversity within the chicken gut microbiome revealed by metagenomics and culture.</title>
        <authorList>
            <person name="Gilroy R."/>
            <person name="Ravi A."/>
            <person name="Getino M."/>
            <person name="Pursley I."/>
            <person name="Horton D.L."/>
            <person name="Alikhan N.F."/>
            <person name="Baker D."/>
            <person name="Gharbi K."/>
            <person name="Hall N."/>
            <person name="Watson M."/>
            <person name="Adriaenssens E.M."/>
            <person name="Foster-Nyarko E."/>
            <person name="Jarju S."/>
            <person name="Secka A."/>
            <person name="Antonio M."/>
            <person name="Oren A."/>
            <person name="Chaudhuri R.R."/>
            <person name="La Ragione R."/>
            <person name="Hildebrand F."/>
            <person name="Pallen M.J."/>
        </authorList>
    </citation>
    <scope>NUCLEOTIDE SEQUENCE</scope>
    <source>
        <strain evidence="7">35461</strain>
    </source>
</reference>
<dbReference type="PANTHER" id="PTHR20275">
    <property type="entry name" value="NAD KINASE"/>
    <property type="match status" value="1"/>
</dbReference>